<keyword evidence="3" id="KW-1185">Reference proteome</keyword>
<evidence type="ECO:0000256" key="1">
    <source>
        <dbReference type="SAM" id="MobiDB-lite"/>
    </source>
</evidence>
<dbReference type="AlphaFoldDB" id="A0AAV8TMK5"/>
<name>A0AAV8TMK5_9ROSI</name>
<protein>
    <submittedName>
        <fullName evidence="2">Uncharacterized protein</fullName>
    </submittedName>
</protein>
<evidence type="ECO:0000313" key="2">
    <source>
        <dbReference type="EMBL" id="KAJ8767438.1"/>
    </source>
</evidence>
<feature type="compositionally biased region" description="Polar residues" evidence="1">
    <location>
        <begin position="45"/>
        <end position="58"/>
    </location>
</feature>
<organism evidence="2 3">
    <name type="scientific">Erythroxylum novogranatense</name>
    <dbReference type="NCBI Taxonomy" id="1862640"/>
    <lineage>
        <taxon>Eukaryota</taxon>
        <taxon>Viridiplantae</taxon>
        <taxon>Streptophyta</taxon>
        <taxon>Embryophyta</taxon>
        <taxon>Tracheophyta</taxon>
        <taxon>Spermatophyta</taxon>
        <taxon>Magnoliopsida</taxon>
        <taxon>eudicotyledons</taxon>
        <taxon>Gunneridae</taxon>
        <taxon>Pentapetalae</taxon>
        <taxon>rosids</taxon>
        <taxon>fabids</taxon>
        <taxon>Malpighiales</taxon>
        <taxon>Erythroxylaceae</taxon>
        <taxon>Erythroxylum</taxon>
    </lineage>
</organism>
<reference evidence="2 3" key="1">
    <citation type="submission" date="2021-09" db="EMBL/GenBank/DDBJ databases">
        <title>Genomic insights and catalytic innovation underlie evolution of tropane alkaloids biosynthesis.</title>
        <authorList>
            <person name="Wang Y.-J."/>
            <person name="Tian T."/>
            <person name="Huang J.-P."/>
            <person name="Huang S.-X."/>
        </authorList>
    </citation>
    <scope>NUCLEOTIDE SEQUENCE [LARGE SCALE GENOMIC DNA]</scope>
    <source>
        <strain evidence="2">KIB-2018</strain>
        <tissue evidence="2">Leaf</tissue>
    </source>
</reference>
<evidence type="ECO:0000313" key="3">
    <source>
        <dbReference type="Proteomes" id="UP001159364"/>
    </source>
</evidence>
<comment type="caution">
    <text evidence="2">The sequence shown here is derived from an EMBL/GenBank/DDBJ whole genome shotgun (WGS) entry which is preliminary data.</text>
</comment>
<dbReference type="Proteomes" id="UP001159364">
    <property type="component" value="Linkage Group LG04"/>
</dbReference>
<gene>
    <name evidence="2" type="ORF">K2173_017482</name>
</gene>
<sequence>MFATGLSKELAQTTASGPPEITAPSLERPEQPIGPDPSMDKEQADPSQQVVANTTQAHDVTEAREDPNSLQDAPQIKALEAFSGDQGDSQAQPEHIQAFVHLCFLDGSEAFAFR</sequence>
<feature type="region of interest" description="Disordered" evidence="1">
    <location>
        <begin position="1"/>
        <end position="93"/>
    </location>
</feature>
<proteinExistence type="predicted"/>
<dbReference type="EMBL" id="JAIWQS010000004">
    <property type="protein sequence ID" value="KAJ8767438.1"/>
    <property type="molecule type" value="Genomic_DNA"/>
</dbReference>
<accession>A0AAV8TMK5</accession>